<feature type="domain" description="Flagellar assembly protein FliH/Type III secretion system HrpE" evidence="10">
    <location>
        <begin position="92"/>
        <end position="217"/>
    </location>
</feature>
<keyword evidence="11" id="KW-0966">Cell projection</keyword>
<dbReference type="Pfam" id="PF02108">
    <property type="entry name" value="FliH"/>
    <property type="match status" value="1"/>
</dbReference>
<dbReference type="EMBL" id="CP036291">
    <property type="protein sequence ID" value="QDU88232.1"/>
    <property type="molecule type" value="Genomic_DNA"/>
</dbReference>
<evidence type="ECO:0000256" key="7">
    <source>
        <dbReference type="ARBA" id="ARBA00023225"/>
    </source>
</evidence>
<dbReference type="PANTHER" id="PTHR34982">
    <property type="entry name" value="YOP PROTEINS TRANSLOCATION PROTEIN L"/>
    <property type="match status" value="1"/>
</dbReference>
<dbReference type="AlphaFoldDB" id="A0A518D9R5"/>
<evidence type="ECO:0000259" key="10">
    <source>
        <dbReference type="Pfam" id="PF02108"/>
    </source>
</evidence>
<dbReference type="Proteomes" id="UP000317429">
    <property type="component" value="Chromosome"/>
</dbReference>
<name>A0A518D9R5_9BACT</name>
<evidence type="ECO:0000256" key="3">
    <source>
        <dbReference type="ARBA" id="ARBA00016507"/>
    </source>
</evidence>
<evidence type="ECO:0000256" key="5">
    <source>
        <dbReference type="ARBA" id="ARBA00022795"/>
    </source>
</evidence>
<protein>
    <recommendedName>
        <fullName evidence="3">Flagellar assembly protein FliH</fullName>
    </recommendedName>
</protein>
<accession>A0A518D9R5</accession>
<evidence type="ECO:0000256" key="8">
    <source>
        <dbReference type="SAM" id="Coils"/>
    </source>
</evidence>
<keyword evidence="6" id="KW-0653">Protein transport</keyword>
<keyword evidence="11" id="KW-0969">Cilium</keyword>
<feature type="coiled-coil region" evidence="8">
    <location>
        <begin position="41"/>
        <end position="68"/>
    </location>
</feature>
<evidence type="ECO:0000256" key="1">
    <source>
        <dbReference type="ARBA" id="ARBA00003041"/>
    </source>
</evidence>
<evidence type="ECO:0000256" key="6">
    <source>
        <dbReference type="ARBA" id="ARBA00022927"/>
    </source>
</evidence>
<organism evidence="11 12">
    <name type="scientific">Pirellulimonas nuda</name>
    <dbReference type="NCBI Taxonomy" id="2528009"/>
    <lineage>
        <taxon>Bacteria</taxon>
        <taxon>Pseudomonadati</taxon>
        <taxon>Planctomycetota</taxon>
        <taxon>Planctomycetia</taxon>
        <taxon>Pirellulales</taxon>
        <taxon>Lacipirellulaceae</taxon>
        <taxon>Pirellulimonas</taxon>
    </lineage>
</organism>
<keyword evidence="11" id="KW-0282">Flagellum</keyword>
<dbReference type="KEGG" id="pnd:Pla175_16050"/>
<evidence type="ECO:0000313" key="11">
    <source>
        <dbReference type="EMBL" id="QDU88232.1"/>
    </source>
</evidence>
<dbReference type="SUPFAM" id="SSF160527">
    <property type="entry name" value="V-type ATPase subunit E-like"/>
    <property type="match status" value="1"/>
</dbReference>
<proteinExistence type="inferred from homology"/>
<dbReference type="GO" id="GO:0005829">
    <property type="term" value="C:cytosol"/>
    <property type="evidence" value="ECO:0007669"/>
    <property type="project" value="TreeGrafter"/>
</dbReference>
<evidence type="ECO:0000256" key="4">
    <source>
        <dbReference type="ARBA" id="ARBA00022448"/>
    </source>
</evidence>
<sequence length="222" mass="24114">MATVIKRESAHATSSSGGVRPVSFDFEDISQSREKYLESVRAEAAKIIKEAHAEAAQVRQQAEHAGRESAEQSADQLLGERVREHVDALKPTLDALVEAVAQERAAWVGHWERSIVALAAQIAGRLVRSELTRRPELSLAWLREALEVATGAEGIRVRVNDADYARYGPSMEQITASVARIAPGQVVPDPAVSPGGCVIETEFGAIDAQLESQLDRITEELL</sequence>
<evidence type="ECO:0000256" key="9">
    <source>
        <dbReference type="SAM" id="MobiDB-lite"/>
    </source>
</evidence>
<comment type="similarity">
    <text evidence="2">Belongs to the FliH family.</text>
</comment>
<keyword evidence="4" id="KW-0813">Transport</keyword>
<reference evidence="11 12" key="1">
    <citation type="submission" date="2019-02" db="EMBL/GenBank/DDBJ databases">
        <title>Deep-cultivation of Planctomycetes and their phenomic and genomic characterization uncovers novel biology.</title>
        <authorList>
            <person name="Wiegand S."/>
            <person name="Jogler M."/>
            <person name="Boedeker C."/>
            <person name="Pinto D."/>
            <person name="Vollmers J."/>
            <person name="Rivas-Marin E."/>
            <person name="Kohn T."/>
            <person name="Peeters S.H."/>
            <person name="Heuer A."/>
            <person name="Rast P."/>
            <person name="Oberbeckmann S."/>
            <person name="Bunk B."/>
            <person name="Jeske O."/>
            <person name="Meyerdierks A."/>
            <person name="Storesund J.E."/>
            <person name="Kallscheuer N."/>
            <person name="Luecker S."/>
            <person name="Lage O.M."/>
            <person name="Pohl T."/>
            <person name="Merkel B.J."/>
            <person name="Hornburger P."/>
            <person name="Mueller R.-W."/>
            <person name="Bruemmer F."/>
            <person name="Labrenz M."/>
            <person name="Spormann A.M."/>
            <person name="Op den Camp H."/>
            <person name="Overmann J."/>
            <person name="Amann R."/>
            <person name="Jetten M.S.M."/>
            <person name="Mascher T."/>
            <person name="Medema M.H."/>
            <person name="Devos D.P."/>
            <person name="Kaster A.-K."/>
            <person name="Ovreas L."/>
            <person name="Rohde M."/>
            <person name="Galperin M.Y."/>
            <person name="Jogler C."/>
        </authorList>
    </citation>
    <scope>NUCLEOTIDE SEQUENCE [LARGE SCALE GENOMIC DNA]</scope>
    <source>
        <strain evidence="11 12">Pla175</strain>
    </source>
</reference>
<feature type="compositionally biased region" description="Basic and acidic residues" evidence="9">
    <location>
        <begin position="1"/>
        <end position="10"/>
    </location>
</feature>
<keyword evidence="7" id="KW-1006">Bacterial flagellum protein export</keyword>
<keyword evidence="5" id="KW-1005">Bacterial flagellum biogenesis</keyword>
<dbReference type="InterPro" id="IPR018035">
    <property type="entry name" value="Flagellar_FliH/T3SS_HrpE"/>
</dbReference>
<keyword evidence="8" id="KW-0175">Coiled coil</keyword>
<comment type="function">
    <text evidence="1">Needed for flagellar regrowth and assembly.</text>
</comment>
<dbReference type="RefSeq" id="WP_145282937.1">
    <property type="nucleotide sequence ID" value="NZ_CP036291.1"/>
</dbReference>
<dbReference type="OrthoDB" id="9152601at2"/>
<evidence type="ECO:0000313" key="12">
    <source>
        <dbReference type="Proteomes" id="UP000317429"/>
    </source>
</evidence>
<dbReference type="GO" id="GO:0015031">
    <property type="term" value="P:protein transport"/>
    <property type="evidence" value="ECO:0007669"/>
    <property type="project" value="UniProtKB-KW"/>
</dbReference>
<evidence type="ECO:0000256" key="2">
    <source>
        <dbReference type="ARBA" id="ARBA00006602"/>
    </source>
</evidence>
<keyword evidence="12" id="KW-1185">Reference proteome</keyword>
<gene>
    <name evidence="11" type="ORF">Pla175_16050</name>
</gene>
<feature type="region of interest" description="Disordered" evidence="9">
    <location>
        <begin position="1"/>
        <end position="23"/>
    </location>
</feature>
<dbReference type="GO" id="GO:0044781">
    <property type="term" value="P:bacterial-type flagellum organization"/>
    <property type="evidence" value="ECO:0007669"/>
    <property type="project" value="UniProtKB-KW"/>
</dbReference>
<dbReference type="PANTHER" id="PTHR34982:SF1">
    <property type="entry name" value="FLAGELLAR ASSEMBLY PROTEIN FLIH"/>
    <property type="match status" value="1"/>
</dbReference>
<dbReference type="InterPro" id="IPR051472">
    <property type="entry name" value="T3SS_Stator/FliH"/>
</dbReference>